<dbReference type="CDD" id="cd00761">
    <property type="entry name" value="Glyco_tranf_GTA_type"/>
    <property type="match status" value="1"/>
</dbReference>
<keyword evidence="5" id="KW-1185">Reference proteome</keyword>
<dbReference type="GO" id="GO:0016757">
    <property type="term" value="F:glycosyltransferase activity"/>
    <property type="evidence" value="ECO:0007669"/>
    <property type="project" value="UniProtKB-KW"/>
</dbReference>
<accession>A0AA96VTI3</accession>
<evidence type="ECO:0000256" key="1">
    <source>
        <dbReference type="ARBA" id="ARBA00022676"/>
    </source>
</evidence>
<dbReference type="KEGG" id="ssuv:PXH68_04075"/>
<proteinExistence type="predicted"/>
<name>A0AA96VTI3_9STRE</name>
<dbReference type="EMBL" id="CP118733">
    <property type="protein sequence ID" value="WNY47895.1"/>
    <property type="molecule type" value="Genomic_DNA"/>
</dbReference>
<protein>
    <submittedName>
        <fullName evidence="4">Glycosyltransferase family 2 protein</fullName>
    </submittedName>
</protein>
<dbReference type="RefSeq" id="WP_248028022.1">
    <property type="nucleotide sequence ID" value="NZ_CP118733.1"/>
</dbReference>
<dbReference type="InterPro" id="IPR001173">
    <property type="entry name" value="Glyco_trans_2-like"/>
</dbReference>
<evidence type="ECO:0000259" key="3">
    <source>
        <dbReference type="Pfam" id="PF00535"/>
    </source>
</evidence>
<feature type="domain" description="Glycosyltransferase 2-like" evidence="3">
    <location>
        <begin position="9"/>
        <end position="177"/>
    </location>
</feature>
<dbReference type="AlphaFoldDB" id="A0AA96VTI3"/>
<keyword evidence="1" id="KW-0328">Glycosyltransferase</keyword>
<dbReference type="Gene3D" id="3.90.550.10">
    <property type="entry name" value="Spore Coat Polysaccharide Biosynthesis Protein SpsA, Chain A"/>
    <property type="match status" value="1"/>
</dbReference>
<dbReference type="Pfam" id="PF00535">
    <property type="entry name" value="Glycos_transf_2"/>
    <property type="match status" value="1"/>
</dbReference>
<evidence type="ECO:0000256" key="2">
    <source>
        <dbReference type="ARBA" id="ARBA00022679"/>
    </source>
</evidence>
<evidence type="ECO:0000313" key="4">
    <source>
        <dbReference type="EMBL" id="WNY47895.1"/>
    </source>
</evidence>
<gene>
    <name evidence="4" type="ORF">PXH68_04075</name>
</gene>
<reference evidence="4 5" key="1">
    <citation type="submission" date="2023-02" db="EMBL/GenBank/DDBJ databases">
        <title>Streptococcus sp. Genome Sequencing and Assembly.</title>
        <authorList>
            <person name="Shore S.M."/>
            <person name="Nicholson T.L."/>
        </authorList>
    </citation>
    <scope>NUCLEOTIDE SEQUENCE [LARGE SCALE GENOMIC DNA]</scope>
    <source>
        <strain evidence="4 5">29896</strain>
    </source>
</reference>
<dbReference type="SUPFAM" id="SSF53448">
    <property type="entry name" value="Nucleotide-diphospho-sugar transferases"/>
    <property type="match status" value="1"/>
</dbReference>
<dbReference type="PANTHER" id="PTHR22916:SF51">
    <property type="entry name" value="GLYCOSYLTRANSFERASE EPSH-RELATED"/>
    <property type="match status" value="1"/>
</dbReference>
<dbReference type="Proteomes" id="UP001304088">
    <property type="component" value="Chromosome"/>
</dbReference>
<sequence length="336" mass="39413">MRKVMPSVSIIVIGYNTEQFIEECLKSIMNQTFPDIEIICVDDGSTDSTLSLMQQMASIDSRIVVVHQENSGPFAARNKGVELAKGKYIVFVDSDDWIDVELINDTFTIAEKYQLNMVFYDYVKEHIHENSIELNPLLLPENQMIFKEDIQRIVYPKCMQNSSFSSPCNKMIRREFLLSHHQIQQTSLRYGEDLLFLLELYHQLEKTYYIPHAYYHYRIHSSESLSQRHTENAFFVIHKKLYEAREPYAQVWDVMSELYANTVYLGLAELFFDVKRKPNFTTLNKYFKDPVFVKSIKMVEDTDLLKISKSSKVVLFKKIVKLLLKCWNLNMIASNS</sequence>
<organism evidence="4 5">
    <name type="scientific">Streptococcus suivaginalis</name>
    <dbReference type="NCBI Taxonomy" id="3028082"/>
    <lineage>
        <taxon>Bacteria</taxon>
        <taxon>Bacillati</taxon>
        <taxon>Bacillota</taxon>
        <taxon>Bacilli</taxon>
        <taxon>Lactobacillales</taxon>
        <taxon>Streptococcaceae</taxon>
        <taxon>Streptococcus</taxon>
    </lineage>
</organism>
<keyword evidence="2" id="KW-0808">Transferase</keyword>
<dbReference type="PANTHER" id="PTHR22916">
    <property type="entry name" value="GLYCOSYLTRANSFERASE"/>
    <property type="match status" value="1"/>
</dbReference>
<evidence type="ECO:0000313" key="5">
    <source>
        <dbReference type="Proteomes" id="UP001304088"/>
    </source>
</evidence>
<dbReference type="InterPro" id="IPR029044">
    <property type="entry name" value="Nucleotide-diphossugar_trans"/>
</dbReference>